<organism evidence="1 2">
    <name type="scientific">Thermomonospora echinospora</name>
    <dbReference type="NCBI Taxonomy" id="1992"/>
    <lineage>
        <taxon>Bacteria</taxon>
        <taxon>Bacillati</taxon>
        <taxon>Actinomycetota</taxon>
        <taxon>Actinomycetes</taxon>
        <taxon>Streptosporangiales</taxon>
        <taxon>Thermomonosporaceae</taxon>
        <taxon>Thermomonospora</taxon>
    </lineage>
</organism>
<dbReference type="Pfam" id="PF18845">
    <property type="entry name" value="baeRF_family3"/>
    <property type="match status" value="1"/>
</dbReference>
<proteinExistence type="predicted"/>
<dbReference type="InterPro" id="IPR041289">
    <property type="entry name" value="Bact_RF_family3"/>
</dbReference>
<dbReference type="AlphaFoldDB" id="A0A1H5RZ56"/>
<gene>
    <name evidence="1" type="ORF">SAMN04489712_10110</name>
</gene>
<dbReference type="Proteomes" id="UP000236723">
    <property type="component" value="Unassembled WGS sequence"/>
</dbReference>
<reference evidence="2" key="1">
    <citation type="submission" date="2016-10" db="EMBL/GenBank/DDBJ databases">
        <authorList>
            <person name="Varghese N."/>
            <person name="Submissions S."/>
        </authorList>
    </citation>
    <scope>NUCLEOTIDE SEQUENCE [LARGE SCALE GENOMIC DNA]</scope>
    <source>
        <strain evidence="2">DSM 43163</strain>
    </source>
</reference>
<evidence type="ECO:0000313" key="1">
    <source>
        <dbReference type="EMBL" id="SEF43500.1"/>
    </source>
</evidence>
<evidence type="ECO:0000313" key="2">
    <source>
        <dbReference type="Proteomes" id="UP000236723"/>
    </source>
</evidence>
<name>A0A1H5RZ56_9ACTN</name>
<sequence length="393" mass="42075">MVVPVRWGLTGCGDGRGARRATIGDLLLRVVYLRFVRKVTPGNPSDRGIMDAVTLSELRKPRAFPAVSVMTSTHRHAPADRQDPARLRALLTRVRRRLEADARVSPGTAREVVHGLQRAVAQVDLGHAGDGLVLFAAPDGEHHAFLLDQPVEERVVIDHTFATRDLVAAHTRSTRYWLLVLSDVTRLWDGRADELTEVAAAGFPLGLPAGAADRATRLGPEAAAALGVVNGRDPRPVIVAGVTRDQARFERAARGSIVLAGRIDGDHAQTSAGDLAELARSVLGAYEDLREVSVLSELEAARGLRRYAAGLAEVARLAEEGRGAHLVVERGYYAAAGPARSRPDRVDGSPHAGVVGDAVDGVIETVLAYGGEVTFVSDGFLVDHDRIALVVRY</sequence>
<protein>
    <submittedName>
        <fullName evidence="1">Uncharacterized protein</fullName>
    </submittedName>
</protein>
<dbReference type="EMBL" id="FNVO01000001">
    <property type="protein sequence ID" value="SEF43500.1"/>
    <property type="molecule type" value="Genomic_DNA"/>
</dbReference>
<keyword evidence="2" id="KW-1185">Reference proteome</keyword>
<accession>A0A1H5RZ56</accession>